<evidence type="ECO:0000313" key="2">
    <source>
        <dbReference type="Proteomes" id="UP000271162"/>
    </source>
</evidence>
<protein>
    <submittedName>
        <fullName evidence="3">Secreted protein</fullName>
    </submittedName>
</protein>
<dbReference type="AlphaFoldDB" id="A0A0N4XPD2"/>
<reference evidence="1 2" key="2">
    <citation type="submission" date="2018-11" db="EMBL/GenBank/DDBJ databases">
        <authorList>
            <consortium name="Pathogen Informatics"/>
        </authorList>
    </citation>
    <scope>NUCLEOTIDE SEQUENCE [LARGE SCALE GENOMIC DNA]</scope>
</reference>
<evidence type="ECO:0000313" key="1">
    <source>
        <dbReference type="EMBL" id="VDL67976.1"/>
    </source>
</evidence>
<dbReference type="WBParaSite" id="NBR_0000438401-mRNA-1">
    <property type="protein sequence ID" value="NBR_0000438401-mRNA-1"/>
    <property type="gene ID" value="NBR_0000438401"/>
</dbReference>
<keyword evidence="2" id="KW-1185">Reference proteome</keyword>
<name>A0A0N4XPD2_NIPBR</name>
<gene>
    <name evidence="1" type="ORF">NBR_LOCUS4387</name>
</gene>
<accession>A0A0N4XPD2</accession>
<dbReference type="EMBL" id="UYSL01008079">
    <property type="protein sequence ID" value="VDL67976.1"/>
    <property type="molecule type" value="Genomic_DNA"/>
</dbReference>
<sequence>MSIEPVVFLVDVIQFCLCLDNKGLVATRGENGSGALRRMRVTIVQGSTQSQVPDSEPHMTSYAFDSYFLVSRVAALSTLSIYSRPTSSHSTVDEFDVPS</sequence>
<organism evidence="3">
    <name type="scientific">Nippostrongylus brasiliensis</name>
    <name type="common">Rat hookworm</name>
    <dbReference type="NCBI Taxonomy" id="27835"/>
    <lineage>
        <taxon>Eukaryota</taxon>
        <taxon>Metazoa</taxon>
        <taxon>Ecdysozoa</taxon>
        <taxon>Nematoda</taxon>
        <taxon>Chromadorea</taxon>
        <taxon>Rhabditida</taxon>
        <taxon>Rhabditina</taxon>
        <taxon>Rhabditomorpha</taxon>
        <taxon>Strongyloidea</taxon>
        <taxon>Heligmosomidae</taxon>
        <taxon>Nippostrongylus</taxon>
    </lineage>
</organism>
<evidence type="ECO:0000313" key="3">
    <source>
        <dbReference type="WBParaSite" id="NBR_0000438401-mRNA-1"/>
    </source>
</evidence>
<proteinExistence type="predicted"/>
<dbReference type="Proteomes" id="UP000271162">
    <property type="component" value="Unassembled WGS sequence"/>
</dbReference>
<reference evidence="3" key="1">
    <citation type="submission" date="2017-02" db="UniProtKB">
        <authorList>
            <consortium name="WormBaseParasite"/>
        </authorList>
    </citation>
    <scope>IDENTIFICATION</scope>
</reference>